<dbReference type="RefSeq" id="WP_099341127.1">
    <property type="nucleotide sequence ID" value="NZ_CP032098.1"/>
</dbReference>
<evidence type="ECO:0000256" key="3">
    <source>
        <dbReference type="SAM" id="SignalP"/>
    </source>
</evidence>
<dbReference type="Proteomes" id="UP000221222">
    <property type="component" value="Unassembled WGS sequence"/>
</dbReference>
<gene>
    <name evidence="5" type="primary">livK1</name>
    <name evidence="5" type="ORF">AMOL_1097</name>
    <name evidence="6" type="ORF">CPU12_00600</name>
</gene>
<dbReference type="KEGG" id="amol:AMOL_1097"/>
<name>A0A2G1DLG1_9BACT</name>
<dbReference type="InterPro" id="IPR051010">
    <property type="entry name" value="BCAA_transport"/>
</dbReference>
<organism evidence="6 7">
    <name type="scientific">Malaciobacter molluscorum LMG 25693</name>
    <dbReference type="NCBI Taxonomy" id="870501"/>
    <lineage>
        <taxon>Bacteria</taxon>
        <taxon>Pseudomonadati</taxon>
        <taxon>Campylobacterota</taxon>
        <taxon>Epsilonproteobacteria</taxon>
        <taxon>Campylobacterales</taxon>
        <taxon>Arcobacteraceae</taxon>
        <taxon>Malaciobacter</taxon>
    </lineage>
</organism>
<comment type="similarity">
    <text evidence="1">Belongs to the leucine-binding protein family.</text>
</comment>
<dbReference type="AlphaFoldDB" id="A0A2G1DLG1"/>
<dbReference type="InterPro" id="IPR028082">
    <property type="entry name" value="Peripla_BP_I"/>
</dbReference>
<evidence type="ECO:0000256" key="1">
    <source>
        <dbReference type="ARBA" id="ARBA00010062"/>
    </source>
</evidence>
<evidence type="ECO:0000256" key="2">
    <source>
        <dbReference type="ARBA" id="ARBA00022729"/>
    </source>
</evidence>
<dbReference type="PANTHER" id="PTHR30483">
    <property type="entry name" value="LEUCINE-SPECIFIC-BINDING PROTEIN"/>
    <property type="match status" value="1"/>
</dbReference>
<protein>
    <submittedName>
        <fullName evidence="6">Branched-chain amino acid ABC transporter substrate-binding protein</fullName>
    </submittedName>
    <submittedName>
        <fullName evidence="5">High-affinity branched-chain amino acid ABC transporter, periplasmic Leu/Ile/Val-binding protein</fullName>
    </submittedName>
</protein>
<dbReference type="Proteomes" id="UP000262712">
    <property type="component" value="Chromosome"/>
</dbReference>
<dbReference type="EMBL" id="NXFY01000001">
    <property type="protein sequence ID" value="PHO19310.1"/>
    <property type="molecule type" value="Genomic_DNA"/>
</dbReference>
<evidence type="ECO:0000313" key="7">
    <source>
        <dbReference type="Proteomes" id="UP000221222"/>
    </source>
</evidence>
<feature type="signal peptide" evidence="3">
    <location>
        <begin position="1"/>
        <end position="20"/>
    </location>
</feature>
<proteinExistence type="inferred from homology"/>
<sequence>MRKIIGLSVATALTCTMALAKEINVGLILPMSGAIAAYGQNAEVGVKLAHKLQPKLNNGDKINLILIDNKGDKVETANAATRLISSDKVVALLGPMISTNTAQVISIAEKKHVPVIAPAATNDKLTMRKMYANRVCFTDSFQGSVVANYALKQNKKKAVVIVDQATVYSLGLSKAFKNTYTKGGGKILKKIRITSGDKDYKAIISQIKKLNPDIIFLPLYHPEASMIARQAKELGLKTTMISGDGVANQTFIDLGGDAVNGYLYTDAFDYTNPPTKKSAEFIKAYQKQTGSNALNAFSALGADTYNLLVNAMNKCEDPTNSKCINKEIKNTKKFEAVTGIISIDKEGNAIKSAVIKEIVNGKPVYKATVNP</sequence>
<reference evidence="5 8" key="2">
    <citation type="submission" date="2018-08" db="EMBL/GenBank/DDBJ databases">
        <title>Complete genome of the Arcobacter molluscorum type strain LMG 25693.</title>
        <authorList>
            <person name="Miller W.G."/>
            <person name="Yee E."/>
            <person name="Bono J.L."/>
        </authorList>
    </citation>
    <scope>NUCLEOTIDE SEQUENCE [LARGE SCALE GENOMIC DNA]</scope>
    <source>
        <strain evidence="5 8">CECT 7696</strain>
    </source>
</reference>
<feature type="chain" id="PRO_5044573636" evidence="3">
    <location>
        <begin position="21"/>
        <end position="371"/>
    </location>
</feature>
<evidence type="ECO:0000313" key="6">
    <source>
        <dbReference type="EMBL" id="PHO19310.1"/>
    </source>
</evidence>
<feature type="domain" description="Leucine-binding protein" evidence="4">
    <location>
        <begin position="22"/>
        <end position="353"/>
    </location>
</feature>
<reference evidence="6 7" key="1">
    <citation type="submission" date="2017-09" db="EMBL/GenBank/DDBJ databases">
        <title>Arcobacter canalis sp. nov., a new species isolated from a water canal contaminated with urban sewage.</title>
        <authorList>
            <person name="Perez-Cataluna A."/>
            <person name="Salas-Masso N."/>
            <person name="Figueras M.J."/>
        </authorList>
    </citation>
    <scope>NUCLEOTIDE SEQUENCE [LARGE SCALE GENOMIC DNA]</scope>
    <source>
        <strain evidence="6 7">F98-3</strain>
    </source>
</reference>
<dbReference type="Pfam" id="PF13458">
    <property type="entry name" value="Peripla_BP_6"/>
    <property type="match status" value="1"/>
</dbReference>
<dbReference type="InterPro" id="IPR028081">
    <property type="entry name" value="Leu-bd"/>
</dbReference>
<evidence type="ECO:0000259" key="4">
    <source>
        <dbReference type="Pfam" id="PF13458"/>
    </source>
</evidence>
<dbReference type="PANTHER" id="PTHR30483:SF6">
    <property type="entry name" value="PERIPLASMIC BINDING PROTEIN OF ABC TRANSPORTER FOR NATURAL AMINO ACIDS"/>
    <property type="match status" value="1"/>
</dbReference>
<dbReference type="Gene3D" id="3.40.50.2300">
    <property type="match status" value="2"/>
</dbReference>
<evidence type="ECO:0000313" key="8">
    <source>
        <dbReference type="Proteomes" id="UP000262712"/>
    </source>
</evidence>
<keyword evidence="2 3" id="KW-0732">Signal</keyword>
<evidence type="ECO:0000313" key="5">
    <source>
        <dbReference type="EMBL" id="AXX92081.1"/>
    </source>
</evidence>
<dbReference type="SUPFAM" id="SSF53822">
    <property type="entry name" value="Periplasmic binding protein-like I"/>
    <property type="match status" value="1"/>
</dbReference>
<dbReference type="EMBL" id="CP032098">
    <property type="protein sequence ID" value="AXX92081.1"/>
    <property type="molecule type" value="Genomic_DNA"/>
</dbReference>
<accession>A0A2G1DLG1</accession>
<keyword evidence="7" id="KW-1185">Reference proteome</keyword>
<dbReference type="CDD" id="cd06347">
    <property type="entry name" value="PBP1_ABC_LivK_ligand_binding-like"/>
    <property type="match status" value="1"/>
</dbReference>